<keyword evidence="1" id="KW-0812">Transmembrane</keyword>
<evidence type="ECO:0000256" key="1">
    <source>
        <dbReference type="SAM" id="Phobius"/>
    </source>
</evidence>
<reference evidence="3 4" key="1">
    <citation type="submission" date="2022-02" db="EMBL/GenBank/DDBJ databases">
        <authorList>
            <person name="Min J."/>
        </authorList>
    </citation>
    <scope>NUCLEOTIDE SEQUENCE [LARGE SCALE GENOMIC DNA]</scope>
    <source>
        <strain evidence="3 4">GR10-1</strain>
    </source>
</reference>
<gene>
    <name evidence="3" type="ORF">MKP09_17280</name>
</gene>
<keyword evidence="4" id="KW-1185">Reference proteome</keyword>
<name>A0ABS9SME1_9BACT</name>
<organism evidence="3 4">
    <name type="scientific">Niabella ginsengisoli</name>
    <dbReference type="NCBI Taxonomy" id="522298"/>
    <lineage>
        <taxon>Bacteria</taxon>
        <taxon>Pseudomonadati</taxon>
        <taxon>Bacteroidota</taxon>
        <taxon>Chitinophagia</taxon>
        <taxon>Chitinophagales</taxon>
        <taxon>Chitinophagaceae</taxon>
        <taxon>Niabella</taxon>
    </lineage>
</organism>
<evidence type="ECO:0000313" key="3">
    <source>
        <dbReference type="EMBL" id="MCH5599529.1"/>
    </source>
</evidence>
<feature type="transmembrane region" description="Helical" evidence="1">
    <location>
        <begin position="125"/>
        <end position="148"/>
    </location>
</feature>
<feature type="transmembrane region" description="Helical" evidence="1">
    <location>
        <begin position="74"/>
        <end position="95"/>
    </location>
</feature>
<dbReference type="Proteomes" id="UP001202248">
    <property type="component" value="Unassembled WGS sequence"/>
</dbReference>
<accession>A0ABS9SME1</accession>
<evidence type="ECO:0000256" key="2">
    <source>
        <dbReference type="SAM" id="SignalP"/>
    </source>
</evidence>
<keyword evidence="2" id="KW-0732">Signal</keyword>
<dbReference type="RefSeq" id="WP_240831573.1">
    <property type="nucleotide sequence ID" value="NZ_JAKWBL010000004.1"/>
</dbReference>
<evidence type="ECO:0000313" key="4">
    <source>
        <dbReference type="Proteomes" id="UP001202248"/>
    </source>
</evidence>
<evidence type="ECO:0008006" key="5">
    <source>
        <dbReference type="Google" id="ProtNLM"/>
    </source>
</evidence>
<proteinExistence type="predicted"/>
<feature type="chain" id="PRO_5047135160" description="DUF4134 domain-containing protein" evidence="2">
    <location>
        <begin position="22"/>
        <end position="176"/>
    </location>
</feature>
<protein>
    <recommendedName>
        <fullName evidence="5">DUF4134 domain-containing protein</fullName>
    </recommendedName>
</protein>
<feature type="signal peptide" evidence="2">
    <location>
        <begin position="1"/>
        <end position="21"/>
    </location>
</feature>
<keyword evidence="1" id="KW-1133">Transmembrane helix</keyword>
<keyword evidence="1" id="KW-0472">Membrane</keyword>
<dbReference type="EMBL" id="JAKWBL010000004">
    <property type="protein sequence ID" value="MCH5599529.1"/>
    <property type="molecule type" value="Genomic_DNA"/>
</dbReference>
<sequence>MKTKQLLNLVIGIMSSYVAQAQNSNNIAYRSQFQRDFVTVKTVNNQAGIFNTDANATFNYNEEKYRKFKKMRTAGIVLTSVGAGLIIGGSALIAAGNNENDGRNFEGDFDDDYYYDDLTDGDSKIVAGVLGIAFGALSTGGGITMWVIGNNKMKKYGGGQMSLQPTRNGLGLAYRF</sequence>
<comment type="caution">
    <text evidence="3">The sequence shown here is derived from an EMBL/GenBank/DDBJ whole genome shotgun (WGS) entry which is preliminary data.</text>
</comment>